<comment type="caution">
    <text evidence="1">The sequence shown here is derived from an EMBL/GenBank/DDBJ whole genome shotgun (WGS) entry which is preliminary data.</text>
</comment>
<proteinExistence type="predicted"/>
<evidence type="ECO:0000313" key="1">
    <source>
        <dbReference type="EMBL" id="MCK8788082.1"/>
    </source>
</evidence>
<keyword evidence="2" id="KW-1185">Reference proteome</keyword>
<dbReference type="RefSeq" id="WP_248670124.1">
    <property type="nucleotide sequence ID" value="NZ_JALPRX010000176.1"/>
</dbReference>
<dbReference type="Proteomes" id="UP001139516">
    <property type="component" value="Unassembled WGS sequence"/>
</dbReference>
<sequence length="714" mass="74197">MPREFSLEDVAAMTGAAPASPPGQAAGGAGAAIGAPREFSLEEVGRMAAAPPADQGNGAGWLPTAATRGIADLVTMPQTFSRGLDAATDWALRQVLTPEQMERVRGALAGRGALDRALPTSERVADRMLETAHITPVEPQTRLGRLGAEAVRFGVGSAVGGSVPALTRNVAGGAVAGLLSEGAGQAAQASGLGETGQAVARVAGALAPTAAGGARALLTGSPLRDAARGLEGLTPPQIARARQLLADAERAGSPITVAEAAQQAAGRPIRELHAAQDLAQTSRGGQAVMDPFLNTREAGARAAAEGLVAPLLPQGMDGAMIPGRIQAEAGREVAAVRRARSAQVRPLYDAAADAVTNNPQVARSVDNELSLSLGRLDNMAAQNPALGPAVTRLRDRLAQGRGDFEALQDVRREIREMTAAQAQAGQPILDRRVGAMVGGELDRLTGRLHRLVPEFAQADAEFRRLTREMVEPVEQGLVGRVAETGDAAAQRALLFPQAPMAGAVPTTPEMASDAVGRLSGATPTRNRVDLDANRSVRGLLGTELAARLDEAQRRTRAGPTDRMGAALAAQLLRTERQGDTLDAAMRALPGAGPLADDTQRLLQVFGAQGYAPTRGSQTAPRLAQQEAAGLGGVQAAGRLASNPFQAVPRMLEDWRRNTNTEALAEMLIAGPAGLDRLRRLAGIDPQARRELMVRLLLSGNRARVAGEERPQPGR</sequence>
<dbReference type="AlphaFoldDB" id="A0A9X2BWW5"/>
<accession>A0A9X2BWW5</accession>
<organism evidence="1 2">
    <name type="scientific">Roseomonas acroporae</name>
    <dbReference type="NCBI Taxonomy" id="2937791"/>
    <lineage>
        <taxon>Bacteria</taxon>
        <taxon>Pseudomonadati</taxon>
        <taxon>Pseudomonadota</taxon>
        <taxon>Alphaproteobacteria</taxon>
        <taxon>Acetobacterales</taxon>
        <taxon>Roseomonadaceae</taxon>
        <taxon>Roseomonas</taxon>
    </lineage>
</organism>
<gene>
    <name evidence="1" type="ORF">M0638_27375</name>
</gene>
<reference evidence="1" key="1">
    <citation type="submission" date="2022-04" db="EMBL/GenBank/DDBJ databases">
        <title>Roseomonas acroporae sp. nov., isolated from coral Acropora digitifera.</title>
        <authorList>
            <person name="Sun H."/>
        </authorList>
    </citation>
    <scope>NUCLEOTIDE SEQUENCE</scope>
    <source>
        <strain evidence="1">NAR14</strain>
    </source>
</reference>
<evidence type="ECO:0000313" key="2">
    <source>
        <dbReference type="Proteomes" id="UP001139516"/>
    </source>
</evidence>
<name>A0A9X2BWW5_9PROT</name>
<dbReference type="EMBL" id="JALPRX010000176">
    <property type="protein sequence ID" value="MCK8788082.1"/>
    <property type="molecule type" value="Genomic_DNA"/>
</dbReference>
<protein>
    <submittedName>
        <fullName evidence="1">Uncharacterized protein</fullName>
    </submittedName>
</protein>